<sequence length="187" mass="20761">MIDARAARPYARALFGLADDTKSVERVHTEFREVVDTLNDHPDLQGFLHHPQVSHHAKKETLHRVFGSRVSPVILHFLNVVVDKDRQELLPAIYDEFTALVEDSRGILEAHVETASALSAEQKQMFAEKLGRATGRNVVIVAHENPALMAGAIIRIGDRVLDGSLRRRMELLGARLRGNGGGLVVEH</sequence>
<evidence type="ECO:0000313" key="9">
    <source>
        <dbReference type="Proteomes" id="UP000325292"/>
    </source>
</evidence>
<dbReference type="SUPFAM" id="SSF47928">
    <property type="entry name" value="N-terminal domain of the delta subunit of the F1F0-ATP synthase"/>
    <property type="match status" value="1"/>
</dbReference>
<name>A0ABM6RTU6_9FIRM</name>
<proteinExistence type="inferred from homology"/>
<comment type="similarity">
    <text evidence="7">Belongs to the ATPase delta chain family.</text>
</comment>
<evidence type="ECO:0000256" key="4">
    <source>
        <dbReference type="ARBA" id="ARBA00023065"/>
    </source>
</evidence>
<dbReference type="Proteomes" id="UP000325292">
    <property type="component" value="Chromosome"/>
</dbReference>
<keyword evidence="3 7" id="KW-0375">Hydrogen ion transport</keyword>
<keyword evidence="9" id="KW-1185">Reference proteome</keyword>
<evidence type="ECO:0000256" key="1">
    <source>
        <dbReference type="ARBA" id="ARBA00004370"/>
    </source>
</evidence>
<dbReference type="InterPro" id="IPR026015">
    <property type="entry name" value="ATP_synth_OSCP/delta_N_sf"/>
</dbReference>
<evidence type="ECO:0000256" key="6">
    <source>
        <dbReference type="ARBA" id="ARBA00023310"/>
    </source>
</evidence>
<dbReference type="InterPro" id="IPR000711">
    <property type="entry name" value="ATPase_OSCP/dsu"/>
</dbReference>
<dbReference type="Gene3D" id="1.10.520.20">
    <property type="entry name" value="N-terminal domain of the delta subunit of the F1F0-ATP synthase"/>
    <property type="match status" value="1"/>
</dbReference>
<dbReference type="EMBL" id="CP019454">
    <property type="protein sequence ID" value="AUW94746.1"/>
    <property type="molecule type" value="Genomic_DNA"/>
</dbReference>
<keyword evidence="6 7" id="KW-0066">ATP synthesis</keyword>
<keyword evidence="5 7" id="KW-0472">Membrane</keyword>
<evidence type="ECO:0000313" key="8">
    <source>
        <dbReference type="EMBL" id="AUW94746.1"/>
    </source>
</evidence>
<gene>
    <name evidence="7" type="primary">atpH</name>
    <name evidence="8" type="ORF">BXT84_12990</name>
</gene>
<evidence type="ECO:0000256" key="2">
    <source>
        <dbReference type="ARBA" id="ARBA00022448"/>
    </source>
</evidence>
<keyword evidence="7" id="KW-0139">CF(1)</keyword>
<evidence type="ECO:0000256" key="7">
    <source>
        <dbReference type="HAMAP-Rule" id="MF_01416"/>
    </source>
</evidence>
<reference evidence="8 9" key="1">
    <citation type="journal article" date="2019" name="Sci. Rep.">
        <title>Sulfobacillus thermotolerans: new insights into resistance and metabolic capacities of acidophilic chemolithotrophs.</title>
        <authorList>
            <person name="Panyushkina A.E."/>
            <person name="Babenko V.V."/>
            <person name="Nikitina A.S."/>
            <person name="Selezneva O.V."/>
            <person name="Tsaplina I.A."/>
            <person name="Letarova M.A."/>
            <person name="Kostryukova E.S."/>
            <person name="Letarov A.V."/>
        </authorList>
    </citation>
    <scope>NUCLEOTIDE SEQUENCE [LARGE SCALE GENOMIC DNA]</scope>
    <source>
        <strain evidence="8 9">Kr1</strain>
    </source>
</reference>
<keyword evidence="7" id="KW-1003">Cell membrane</keyword>
<dbReference type="Pfam" id="PF00213">
    <property type="entry name" value="OSCP"/>
    <property type="match status" value="1"/>
</dbReference>
<dbReference type="NCBIfam" id="TIGR01145">
    <property type="entry name" value="ATP_synt_delta"/>
    <property type="match status" value="1"/>
</dbReference>
<comment type="subcellular location">
    <subcellularLocation>
        <location evidence="7">Cell membrane</location>
        <topology evidence="7">Peripheral membrane protein</topology>
    </subcellularLocation>
    <subcellularLocation>
        <location evidence="1">Membrane</location>
    </subcellularLocation>
</comment>
<dbReference type="PRINTS" id="PR00125">
    <property type="entry name" value="ATPASEDELTA"/>
</dbReference>
<dbReference type="RefSeq" id="WP_103376187.1">
    <property type="nucleotide sequence ID" value="NZ_CP133983.1"/>
</dbReference>
<comment type="function">
    <text evidence="7">This protein is part of the stalk that links CF(0) to CF(1). It either transmits conformational changes from CF(0) to CF(1) or is implicated in proton conduction.</text>
</comment>
<keyword evidence="2 7" id="KW-0813">Transport</keyword>
<organism evidence="8 9">
    <name type="scientific">Sulfobacillus thermotolerans</name>
    <dbReference type="NCBI Taxonomy" id="338644"/>
    <lineage>
        <taxon>Bacteria</taxon>
        <taxon>Bacillati</taxon>
        <taxon>Bacillota</taxon>
        <taxon>Clostridia</taxon>
        <taxon>Eubacteriales</taxon>
        <taxon>Clostridiales Family XVII. Incertae Sedis</taxon>
        <taxon>Sulfobacillus</taxon>
    </lineage>
</organism>
<accession>A0ABM6RTU6</accession>
<dbReference type="PANTHER" id="PTHR11910">
    <property type="entry name" value="ATP SYNTHASE DELTA CHAIN"/>
    <property type="match status" value="1"/>
</dbReference>
<protein>
    <recommendedName>
        <fullName evidence="7">ATP synthase subunit delta</fullName>
    </recommendedName>
    <alternativeName>
        <fullName evidence="7">ATP synthase F(1) sector subunit delta</fullName>
    </alternativeName>
    <alternativeName>
        <fullName evidence="7">F-type ATPase subunit delta</fullName>
        <shortName evidence="7">F-ATPase subunit delta</shortName>
    </alternativeName>
</protein>
<comment type="function">
    <text evidence="7">F(1)F(0) ATP synthase produces ATP from ADP in the presence of a proton or sodium gradient. F-type ATPases consist of two structural domains, F(1) containing the extramembraneous catalytic core and F(0) containing the membrane proton channel, linked together by a central stalk and a peripheral stalk. During catalysis, ATP synthesis in the catalytic domain of F(1) is coupled via a rotary mechanism of the central stalk subunits to proton translocation.</text>
</comment>
<keyword evidence="4 7" id="KW-0406">Ion transport</keyword>
<evidence type="ECO:0000256" key="5">
    <source>
        <dbReference type="ARBA" id="ARBA00023136"/>
    </source>
</evidence>
<dbReference type="HAMAP" id="MF_01416">
    <property type="entry name" value="ATP_synth_delta_bact"/>
    <property type="match status" value="1"/>
</dbReference>
<evidence type="ECO:0000256" key="3">
    <source>
        <dbReference type="ARBA" id="ARBA00022781"/>
    </source>
</evidence>